<dbReference type="EMBL" id="JBHSON010000025">
    <property type="protein sequence ID" value="MFC5747775.1"/>
    <property type="molecule type" value="Genomic_DNA"/>
</dbReference>
<protein>
    <submittedName>
        <fullName evidence="1">DUF6348 family protein</fullName>
    </submittedName>
</protein>
<dbReference type="RefSeq" id="WP_378283395.1">
    <property type="nucleotide sequence ID" value="NZ_JBHSON010000025.1"/>
</dbReference>
<dbReference type="InterPro" id="IPR045929">
    <property type="entry name" value="DUF6348"/>
</dbReference>
<comment type="caution">
    <text evidence="1">The sequence shown here is derived from an EMBL/GenBank/DDBJ whole genome shotgun (WGS) entry which is preliminary data.</text>
</comment>
<organism evidence="1 2">
    <name type="scientific">Actinomadura rugatobispora</name>
    <dbReference type="NCBI Taxonomy" id="1994"/>
    <lineage>
        <taxon>Bacteria</taxon>
        <taxon>Bacillati</taxon>
        <taxon>Actinomycetota</taxon>
        <taxon>Actinomycetes</taxon>
        <taxon>Streptosporangiales</taxon>
        <taxon>Thermomonosporaceae</taxon>
        <taxon>Actinomadura</taxon>
    </lineage>
</organism>
<proteinExistence type="predicted"/>
<keyword evidence="2" id="KW-1185">Reference proteome</keyword>
<gene>
    <name evidence="1" type="ORF">ACFPZN_19280</name>
</gene>
<dbReference type="Pfam" id="PF19875">
    <property type="entry name" value="DUF6348"/>
    <property type="match status" value="1"/>
</dbReference>
<sequence length="226" mass="24136">MEINAAEVAAFVARLLGEGHALETRVEGAVVHLPESGLRVAVDAPDPESHGKVIRIPIGVNHPAWGEAFAWDQAVGVASGERHPVADAVDGWVHNVFPVFAAMAMPGSELAGRAHPFVIASGDRTADVYCGPLAIRDFGGLAERLWQAAAERPPAMALVQELFTGYAIPERPLWAYVYAARMPDGPRTEVTLLNGDSSEAFAHIADYLPWEGHGSVKSWVLAVPHA</sequence>
<dbReference type="Proteomes" id="UP001596074">
    <property type="component" value="Unassembled WGS sequence"/>
</dbReference>
<name>A0ABW0ZWR2_9ACTN</name>
<evidence type="ECO:0000313" key="2">
    <source>
        <dbReference type="Proteomes" id="UP001596074"/>
    </source>
</evidence>
<evidence type="ECO:0000313" key="1">
    <source>
        <dbReference type="EMBL" id="MFC5747775.1"/>
    </source>
</evidence>
<reference evidence="2" key="1">
    <citation type="journal article" date="2019" name="Int. J. Syst. Evol. Microbiol.">
        <title>The Global Catalogue of Microorganisms (GCM) 10K type strain sequencing project: providing services to taxonomists for standard genome sequencing and annotation.</title>
        <authorList>
            <consortium name="The Broad Institute Genomics Platform"/>
            <consortium name="The Broad Institute Genome Sequencing Center for Infectious Disease"/>
            <person name="Wu L."/>
            <person name="Ma J."/>
        </authorList>
    </citation>
    <scope>NUCLEOTIDE SEQUENCE [LARGE SCALE GENOMIC DNA]</scope>
    <source>
        <strain evidence="2">KCTC 42087</strain>
    </source>
</reference>
<accession>A0ABW0ZWR2</accession>